<sequence>MSVDISCNICGIYIENNFNGNSGYITDCDTSLYQIIELKIYELISSYKSLYYKFKTLIDILVNYYFTRQEELLSDKSFEELKLMTIHRKVLNQFAIKYKHLYLTNTETILGITLT</sequence>
<evidence type="ECO:0000313" key="1">
    <source>
        <dbReference type="EMBL" id="EDR25468.1"/>
    </source>
</evidence>
<dbReference type="GeneID" id="5883284"/>
<dbReference type="AlphaFoldDB" id="B0EJ24"/>
<accession>B0EJ24</accession>
<gene>
    <name evidence="1" type="ORF">EDI_126710</name>
</gene>
<reference evidence="2" key="1">
    <citation type="submission" date="2007-12" db="EMBL/GenBank/DDBJ databases">
        <title>Annotation of Entamoeba dispar SAW760.</title>
        <authorList>
            <person name="Lorenzi H."/>
            <person name="Inman J."/>
            <person name="Schobel S."/>
            <person name="Amedeo P."/>
            <person name="Caler E."/>
        </authorList>
    </citation>
    <scope>NUCLEOTIDE SEQUENCE [LARGE SCALE GENOMIC DNA]</scope>
    <source>
        <strain evidence="2">ATCC PRA-260 / SAW760</strain>
    </source>
</reference>
<keyword evidence="2" id="KW-1185">Reference proteome</keyword>
<dbReference type="RefSeq" id="XP_001738211.1">
    <property type="nucleotide sequence ID" value="XM_001738159.1"/>
</dbReference>
<dbReference type="EMBL" id="DS549512">
    <property type="protein sequence ID" value="EDR25468.1"/>
    <property type="molecule type" value="Genomic_DNA"/>
</dbReference>
<evidence type="ECO:0000313" key="2">
    <source>
        <dbReference type="Proteomes" id="UP000008076"/>
    </source>
</evidence>
<organism evidence="2">
    <name type="scientific">Entamoeba dispar (strain ATCC PRA-260 / SAW760)</name>
    <dbReference type="NCBI Taxonomy" id="370354"/>
    <lineage>
        <taxon>Eukaryota</taxon>
        <taxon>Amoebozoa</taxon>
        <taxon>Evosea</taxon>
        <taxon>Archamoebae</taxon>
        <taxon>Mastigamoebida</taxon>
        <taxon>Entamoebidae</taxon>
        <taxon>Entamoeba</taxon>
    </lineage>
</organism>
<proteinExistence type="predicted"/>
<protein>
    <submittedName>
        <fullName evidence="1">Uncharacterized protein</fullName>
    </submittedName>
</protein>
<dbReference type="KEGG" id="edi:EDI_126710"/>
<dbReference type="VEuPathDB" id="AmoebaDB:EDI_126710"/>
<name>B0EJ24_ENTDS</name>
<dbReference type="Proteomes" id="UP000008076">
    <property type="component" value="Unassembled WGS sequence"/>
</dbReference>